<name>A0A227G8A1_VIBPH</name>
<dbReference type="GO" id="GO:0006538">
    <property type="term" value="P:L-glutamate catabolic process"/>
    <property type="evidence" value="ECO:0007669"/>
    <property type="project" value="InterPro"/>
</dbReference>
<evidence type="ECO:0000313" key="2">
    <source>
        <dbReference type="Proteomes" id="UP000214596"/>
    </source>
</evidence>
<evidence type="ECO:0000313" key="1">
    <source>
        <dbReference type="EMBL" id="OXD90087.1"/>
    </source>
</evidence>
<sequence length="71" mass="8182">EVNGEGGVLQSLFHIEVDRLTSKEEMQALKEELLNILSDTRLVVNDWQPMVDKLKIVTDDLEKNKDRVSMK</sequence>
<dbReference type="EMBL" id="NIXT01005763">
    <property type="protein sequence ID" value="OXD90087.1"/>
    <property type="molecule type" value="Genomic_DNA"/>
</dbReference>
<dbReference type="PANTHER" id="PTHR43403:SF1">
    <property type="entry name" value="NAD-SPECIFIC GLUTAMATE DEHYDROGENASE"/>
    <property type="match status" value="1"/>
</dbReference>
<dbReference type="AlphaFoldDB" id="A0A227G8A1"/>
<dbReference type="PANTHER" id="PTHR43403">
    <property type="entry name" value="NAD-SPECIFIC GLUTAMATE DEHYDROGENASE"/>
    <property type="match status" value="1"/>
</dbReference>
<proteinExistence type="predicted"/>
<gene>
    <name evidence="1" type="ORF">CA163_40320</name>
</gene>
<feature type="non-terminal residue" evidence="1">
    <location>
        <position position="71"/>
    </location>
</feature>
<dbReference type="Proteomes" id="UP000214596">
    <property type="component" value="Unassembled WGS sequence"/>
</dbReference>
<comment type="caution">
    <text evidence="1">The sequence shown here is derived from an EMBL/GenBank/DDBJ whole genome shotgun (WGS) entry which is preliminary data.</text>
</comment>
<feature type="non-terminal residue" evidence="1">
    <location>
        <position position="1"/>
    </location>
</feature>
<dbReference type="InterPro" id="IPR007780">
    <property type="entry name" value="NAD_Glu_DH_bac"/>
</dbReference>
<dbReference type="GO" id="GO:0004352">
    <property type="term" value="F:glutamate dehydrogenase (NAD+) activity"/>
    <property type="evidence" value="ECO:0007669"/>
    <property type="project" value="InterPro"/>
</dbReference>
<reference evidence="1 2" key="1">
    <citation type="journal article" date="2017" name="Appl. Environ. Microbiol.">
        <title>Parallel evolution of two clades of a major Atlantic endemic Vibrio parahaemolyticus pathogen lineage by independent acquisition of related pathogenicity islands.</title>
        <authorList>
            <person name="Xu F."/>
            <person name="Gonzalez-Escalona N."/>
            <person name="Drees K.P."/>
            <person name="Sebra R.P."/>
            <person name="Cooper V.S."/>
            <person name="Jones S.H."/>
            <person name="Whistler C.A."/>
        </authorList>
    </citation>
    <scope>NUCLEOTIDE SEQUENCE [LARGE SCALE GENOMIC DNA]</scope>
    <source>
        <strain evidence="1 2">MAVP-3</strain>
    </source>
</reference>
<dbReference type="GO" id="GO:0004069">
    <property type="term" value="F:L-aspartate:2-oxoglutarate aminotransferase activity"/>
    <property type="evidence" value="ECO:0007669"/>
    <property type="project" value="InterPro"/>
</dbReference>
<accession>A0A227G8A1</accession>
<protein>
    <submittedName>
        <fullName evidence="1">Uncharacterized protein</fullName>
    </submittedName>
</protein>
<organism evidence="1 2">
    <name type="scientific">Vibrio parahaemolyticus</name>
    <dbReference type="NCBI Taxonomy" id="670"/>
    <lineage>
        <taxon>Bacteria</taxon>
        <taxon>Pseudomonadati</taxon>
        <taxon>Pseudomonadota</taxon>
        <taxon>Gammaproteobacteria</taxon>
        <taxon>Vibrionales</taxon>
        <taxon>Vibrionaceae</taxon>
        <taxon>Vibrio</taxon>
    </lineage>
</organism>